<evidence type="ECO:0000256" key="2">
    <source>
        <dbReference type="SAM" id="SignalP"/>
    </source>
</evidence>
<evidence type="ECO:0000256" key="1">
    <source>
        <dbReference type="SAM" id="MobiDB-lite"/>
    </source>
</evidence>
<gene>
    <name evidence="4" type="ORF">GA0070609_5197</name>
</gene>
<organism evidence="4 5">
    <name type="scientific">Micromonospora echinaurantiaca</name>
    <dbReference type="NCBI Taxonomy" id="47857"/>
    <lineage>
        <taxon>Bacteria</taxon>
        <taxon>Bacillati</taxon>
        <taxon>Actinomycetota</taxon>
        <taxon>Actinomycetes</taxon>
        <taxon>Micromonosporales</taxon>
        <taxon>Micromonosporaceae</taxon>
        <taxon>Micromonospora</taxon>
    </lineage>
</organism>
<dbReference type="EMBL" id="LT607750">
    <property type="protein sequence ID" value="SCG76016.1"/>
    <property type="molecule type" value="Genomic_DNA"/>
</dbReference>
<dbReference type="Proteomes" id="UP000198217">
    <property type="component" value="Chromosome I"/>
</dbReference>
<name>A0A1C5K143_9ACTN</name>
<proteinExistence type="predicted"/>
<dbReference type="PANTHER" id="PTHR44757:SF2">
    <property type="entry name" value="BIOFILM ARCHITECTURE MAINTENANCE PROTEIN MBAA"/>
    <property type="match status" value="1"/>
</dbReference>
<dbReference type="InterPro" id="IPR043128">
    <property type="entry name" value="Rev_trsase/Diguanyl_cyclase"/>
</dbReference>
<protein>
    <submittedName>
        <fullName evidence="4">Diguanylate cyclase (GGDEF) domain-containing protein</fullName>
    </submittedName>
</protein>
<evidence type="ECO:0000313" key="4">
    <source>
        <dbReference type="EMBL" id="SCG76016.1"/>
    </source>
</evidence>
<sequence>MTPRLRALITATAISAAATAGYLTARHSLRAELATVRHTATHDPLTGIHNRAGLTAAADTLIRTAHTTSRPVAVVLVDLVGFKKVNDTHGHDAGDHILTTVANRLAGIAGPAGIAARLGGDEFAVITTGPATRRGDAATWLADWLTHIHTRLTTPASYDSRPLAVGATLGAVLADPGHPAAVWLHRADLAMYAARANCRTTAVFTDTTDTPAELRATDRPRDLARPTSPLAAAPTTWRAA</sequence>
<dbReference type="Pfam" id="PF00990">
    <property type="entry name" value="GGDEF"/>
    <property type="match status" value="1"/>
</dbReference>
<dbReference type="InterPro" id="IPR029787">
    <property type="entry name" value="Nucleotide_cyclase"/>
</dbReference>
<dbReference type="PROSITE" id="PS50887">
    <property type="entry name" value="GGDEF"/>
    <property type="match status" value="1"/>
</dbReference>
<evidence type="ECO:0000259" key="3">
    <source>
        <dbReference type="PROSITE" id="PS50887"/>
    </source>
</evidence>
<keyword evidence="5" id="KW-1185">Reference proteome</keyword>
<dbReference type="InterPro" id="IPR000160">
    <property type="entry name" value="GGDEF_dom"/>
</dbReference>
<dbReference type="PANTHER" id="PTHR44757">
    <property type="entry name" value="DIGUANYLATE CYCLASE DGCP"/>
    <property type="match status" value="1"/>
</dbReference>
<feature type="compositionally biased region" description="Basic and acidic residues" evidence="1">
    <location>
        <begin position="215"/>
        <end position="224"/>
    </location>
</feature>
<dbReference type="SUPFAM" id="SSF55073">
    <property type="entry name" value="Nucleotide cyclase"/>
    <property type="match status" value="1"/>
</dbReference>
<keyword evidence="2" id="KW-0732">Signal</keyword>
<accession>A0A1C5K143</accession>
<dbReference type="RefSeq" id="WP_088996152.1">
    <property type="nucleotide sequence ID" value="NZ_LT607750.1"/>
</dbReference>
<dbReference type="CDD" id="cd01949">
    <property type="entry name" value="GGDEF"/>
    <property type="match status" value="1"/>
</dbReference>
<dbReference type="Gene3D" id="3.30.70.270">
    <property type="match status" value="1"/>
</dbReference>
<feature type="signal peptide" evidence="2">
    <location>
        <begin position="1"/>
        <end position="20"/>
    </location>
</feature>
<feature type="domain" description="GGDEF" evidence="3">
    <location>
        <begin position="70"/>
        <end position="207"/>
    </location>
</feature>
<dbReference type="InterPro" id="IPR052155">
    <property type="entry name" value="Biofilm_reg_signaling"/>
</dbReference>
<feature type="chain" id="PRO_5038508391" evidence="2">
    <location>
        <begin position="21"/>
        <end position="240"/>
    </location>
</feature>
<dbReference type="AlphaFoldDB" id="A0A1C5K143"/>
<feature type="region of interest" description="Disordered" evidence="1">
    <location>
        <begin position="209"/>
        <end position="240"/>
    </location>
</feature>
<dbReference type="NCBIfam" id="TIGR00254">
    <property type="entry name" value="GGDEF"/>
    <property type="match status" value="1"/>
</dbReference>
<dbReference type="SMART" id="SM00267">
    <property type="entry name" value="GGDEF"/>
    <property type="match status" value="1"/>
</dbReference>
<evidence type="ECO:0000313" key="5">
    <source>
        <dbReference type="Proteomes" id="UP000198217"/>
    </source>
</evidence>
<reference evidence="4 5" key="1">
    <citation type="submission" date="2016-06" db="EMBL/GenBank/DDBJ databases">
        <authorList>
            <person name="Kjaerup R.B."/>
            <person name="Dalgaard T.S."/>
            <person name="Juul-Madsen H.R."/>
        </authorList>
    </citation>
    <scope>NUCLEOTIDE SEQUENCE [LARGE SCALE GENOMIC DNA]</scope>
    <source>
        <strain evidence="4 5">DSM 43904</strain>
    </source>
</reference>